<dbReference type="InterPro" id="IPR056145">
    <property type="entry name" value="DUF7728"/>
</dbReference>
<feature type="region of interest" description="Disordered" evidence="1">
    <location>
        <begin position="338"/>
        <end position="398"/>
    </location>
</feature>
<dbReference type="PANTHER" id="PTHR40622">
    <property type="match status" value="1"/>
</dbReference>
<accession>A0A4S8ZM24</accession>
<dbReference type="PANTHER" id="PTHR40622:SF1">
    <property type="match status" value="1"/>
</dbReference>
<reference evidence="3 4" key="1">
    <citation type="submission" date="2018-10" db="EMBL/GenBank/DDBJ databases">
        <title>Fifty Aureobasidium pullulans genomes reveal a recombining polyextremotolerant generalist.</title>
        <authorList>
            <person name="Gostincar C."/>
            <person name="Turk M."/>
            <person name="Zajc J."/>
            <person name="Gunde-Cimerman N."/>
        </authorList>
    </citation>
    <scope>NUCLEOTIDE SEQUENCE [LARGE SCALE GENOMIC DNA]</scope>
    <source>
        <strain evidence="3 4">EXF-10751</strain>
    </source>
</reference>
<organism evidence="3 4">
    <name type="scientific">Aureobasidium pullulans</name>
    <name type="common">Black yeast</name>
    <name type="synonym">Pullularia pullulans</name>
    <dbReference type="NCBI Taxonomy" id="5580"/>
    <lineage>
        <taxon>Eukaryota</taxon>
        <taxon>Fungi</taxon>
        <taxon>Dikarya</taxon>
        <taxon>Ascomycota</taxon>
        <taxon>Pezizomycotina</taxon>
        <taxon>Dothideomycetes</taxon>
        <taxon>Dothideomycetidae</taxon>
        <taxon>Dothideales</taxon>
        <taxon>Saccotheciaceae</taxon>
        <taxon>Aureobasidium</taxon>
    </lineage>
</organism>
<comment type="caution">
    <text evidence="3">The sequence shown here is derived from an EMBL/GenBank/DDBJ whole genome shotgun (WGS) entry which is preliminary data.</text>
</comment>
<evidence type="ECO:0000313" key="3">
    <source>
        <dbReference type="EMBL" id="THW67069.1"/>
    </source>
</evidence>
<dbReference type="AlphaFoldDB" id="A0A4S8ZM24"/>
<evidence type="ECO:0000256" key="1">
    <source>
        <dbReference type="SAM" id="MobiDB-lite"/>
    </source>
</evidence>
<feature type="compositionally biased region" description="Basic residues" evidence="1">
    <location>
        <begin position="341"/>
        <end position="354"/>
    </location>
</feature>
<feature type="compositionally biased region" description="Basic and acidic residues" evidence="1">
    <location>
        <begin position="481"/>
        <end position="497"/>
    </location>
</feature>
<dbReference type="Proteomes" id="UP000310421">
    <property type="component" value="Unassembled WGS sequence"/>
</dbReference>
<gene>
    <name evidence="3" type="ORF">D6D20_00843</name>
</gene>
<dbReference type="Pfam" id="PF24854">
    <property type="entry name" value="DUF7728"/>
    <property type="match status" value="1"/>
</dbReference>
<dbReference type="EMBL" id="QZAN01000004">
    <property type="protein sequence ID" value="THW67069.1"/>
    <property type="molecule type" value="Genomic_DNA"/>
</dbReference>
<sequence>MTPIGVIDSRQLGWQITEGMTTKVRVSRHGTDQQPDLSDPEFPLLVVSLTLPLPLSSFSKSIGPIYTTLQNHPTFDITNKSTILTTTTMLGRTVGALAALSIGANAILLPPGISKISDSRSGALGLALDPKSQAVKVHCSGCAFPSPQQESVQEKGDDDIVWIQGGSKDVIFNFTVDDNNKDLLLNGVKVYPVDTFSFAEPTVGQIHSSASLADIKSHPEQITPLRVSSAGMQVHKETISSVNDMLVSINYQISELESQSMAVDGVDLKLLEGADGSLMIISVDAAPMKHMFDVITPPGSASKECSMLPASLCKWKSVVEDKISGFKPGMPHAFGGCGGRGGRKPPHRLPGHIRPHFDKPVDGEVRPHHPHGPGDHPRPHHGPHGMHRGPHHGPHHHRHHHFFPAFVHAFVAVLIPVMAGVTMGMFVSLIGMLVGRLISFMWIKFGRGGQRGYASVAQSEQDTENAEKGVVVVEDIADEEPLPKYEDAPAYDEKDRQ</sequence>
<feature type="region of interest" description="Disordered" evidence="1">
    <location>
        <begin position="476"/>
        <end position="497"/>
    </location>
</feature>
<protein>
    <recommendedName>
        <fullName evidence="2">DUF7728 domain-containing protein</fullName>
    </recommendedName>
</protein>
<feature type="compositionally biased region" description="Basic residues" evidence="1">
    <location>
        <begin position="378"/>
        <end position="398"/>
    </location>
</feature>
<feature type="compositionally biased region" description="Basic and acidic residues" evidence="1">
    <location>
        <begin position="355"/>
        <end position="377"/>
    </location>
</feature>
<name>A0A4S8ZM24_AURPU</name>
<evidence type="ECO:0000313" key="4">
    <source>
        <dbReference type="Proteomes" id="UP000310421"/>
    </source>
</evidence>
<proteinExistence type="predicted"/>
<evidence type="ECO:0000259" key="2">
    <source>
        <dbReference type="Pfam" id="PF24854"/>
    </source>
</evidence>
<feature type="domain" description="DUF7728" evidence="2">
    <location>
        <begin position="132"/>
        <end position="286"/>
    </location>
</feature>